<dbReference type="Pfam" id="PF00155">
    <property type="entry name" value="Aminotran_1_2"/>
    <property type="match status" value="1"/>
</dbReference>
<keyword evidence="4" id="KW-0808">Transferase</keyword>
<proteinExistence type="inferred from homology"/>
<dbReference type="EMBL" id="UINC01035539">
    <property type="protein sequence ID" value="SVB28100.1"/>
    <property type="molecule type" value="Genomic_DNA"/>
</dbReference>
<evidence type="ECO:0000313" key="7">
    <source>
        <dbReference type="EMBL" id="SVB28100.1"/>
    </source>
</evidence>
<evidence type="ECO:0000256" key="5">
    <source>
        <dbReference type="ARBA" id="ARBA00022898"/>
    </source>
</evidence>
<evidence type="ECO:0000256" key="1">
    <source>
        <dbReference type="ARBA" id="ARBA00001933"/>
    </source>
</evidence>
<evidence type="ECO:0000256" key="3">
    <source>
        <dbReference type="ARBA" id="ARBA00022576"/>
    </source>
</evidence>
<dbReference type="InterPro" id="IPR050596">
    <property type="entry name" value="AspAT/PAT-like"/>
</dbReference>
<dbReference type="GO" id="GO:0006520">
    <property type="term" value="P:amino acid metabolic process"/>
    <property type="evidence" value="ECO:0007669"/>
    <property type="project" value="InterPro"/>
</dbReference>
<evidence type="ECO:0000259" key="6">
    <source>
        <dbReference type="Pfam" id="PF00155"/>
    </source>
</evidence>
<dbReference type="InterPro" id="IPR004839">
    <property type="entry name" value="Aminotransferase_I/II_large"/>
</dbReference>
<comment type="cofactor">
    <cofactor evidence="1">
        <name>pyridoxal 5'-phosphate</name>
        <dbReference type="ChEBI" id="CHEBI:597326"/>
    </cofactor>
</comment>
<evidence type="ECO:0000256" key="4">
    <source>
        <dbReference type="ARBA" id="ARBA00022679"/>
    </source>
</evidence>
<dbReference type="GO" id="GO:0030170">
    <property type="term" value="F:pyridoxal phosphate binding"/>
    <property type="evidence" value="ECO:0007669"/>
    <property type="project" value="InterPro"/>
</dbReference>
<dbReference type="InterPro" id="IPR004838">
    <property type="entry name" value="NHTrfase_class1_PyrdxlP-BS"/>
</dbReference>
<dbReference type="PANTHER" id="PTHR46383">
    <property type="entry name" value="ASPARTATE AMINOTRANSFERASE"/>
    <property type="match status" value="1"/>
</dbReference>
<accession>A0A382CPP5</accession>
<dbReference type="InterPro" id="IPR015421">
    <property type="entry name" value="PyrdxlP-dep_Trfase_major"/>
</dbReference>
<organism evidence="7">
    <name type="scientific">marine metagenome</name>
    <dbReference type="NCBI Taxonomy" id="408172"/>
    <lineage>
        <taxon>unclassified sequences</taxon>
        <taxon>metagenomes</taxon>
        <taxon>ecological metagenomes</taxon>
    </lineage>
</organism>
<keyword evidence="5" id="KW-0663">Pyridoxal phosphate</keyword>
<evidence type="ECO:0000256" key="2">
    <source>
        <dbReference type="ARBA" id="ARBA00007441"/>
    </source>
</evidence>
<keyword evidence="3" id="KW-0032">Aminotransferase</keyword>
<gene>
    <name evidence="7" type="ORF">METZ01_LOCUS180954</name>
</gene>
<name>A0A382CPP5_9ZZZZ</name>
<dbReference type="AlphaFoldDB" id="A0A382CPP5"/>
<reference evidence="7" key="1">
    <citation type="submission" date="2018-05" db="EMBL/GenBank/DDBJ databases">
        <authorList>
            <person name="Lanie J.A."/>
            <person name="Ng W.-L."/>
            <person name="Kazmierczak K.M."/>
            <person name="Andrzejewski T.M."/>
            <person name="Davidsen T.M."/>
            <person name="Wayne K.J."/>
            <person name="Tettelin H."/>
            <person name="Glass J.I."/>
            <person name="Rusch D."/>
            <person name="Podicherti R."/>
            <person name="Tsui H.-C.T."/>
            <person name="Winkler M.E."/>
        </authorList>
    </citation>
    <scope>NUCLEOTIDE SEQUENCE</scope>
</reference>
<protein>
    <recommendedName>
        <fullName evidence="6">Aminotransferase class I/classII large domain-containing protein</fullName>
    </recommendedName>
</protein>
<dbReference type="InterPro" id="IPR015424">
    <property type="entry name" value="PyrdxlP-dep_Trfase"/>
</dbReference>
<dbReference type="CDD" id="cd00609">
    <property type="entry name" value="AAT_like"/>
    <property type="match status" value="1"/>
</dbReference>
<dbReference type="PROSITE" id="PS00105">
    <property type="entry name" value="AA_TRANSFER_CLASS_1"/>
    <property type="match status" value="1"/>
</dbReference>
<dbReference type="Gene3D" id="3.40.640.10">
    <property type="entry name" value="Type I PLP-dependent aspartate aminotransferase-like (Major domain)"/>
    <property type="match status" value="1"/>
</dbReference>
<feature type="domain" description="Aminotransferase class I/classII large" evidence="6">
    <location>
        <begin position="17"/>
        <end position="362"/>
    </location>
</feature>
<dbReference type="PANTHER" id="PTHR46383:SF2">
    <property type="entry name" value="AMINOTRANSFERASE"/>
    <property type="match status" value="1"/>
</dbReference>
<dbReference type="GO" id="GO:0008483">
    <property type="term" value="F:transaminase activity"/>
    <property type="evidence" value="ECO:0007669"/>
    <property type="project" value="UniProtKB-KW"/>
</dbReference>
<dbReference type="SUPFAM" id="SSF53383">
    <property type="entry name" value="PLP-dependent transferases"/>
    <property type="match status" value="1"/>
</dbReference>
<comment type="similarity">
    <text evidence="2">Belongs to the class-I pyridoxal-phosphate-dependent aminotransferase family.</text>
</comment>
<sequence>MDVMKSAAEREAIGEGVMHMEVGQPSTAAPSGVIEAAKRALDDDVLGYTLAMGIPPLRERIARHYQDCYGVHVPANRVCVTTGSSAAFLLTFLAAFDPGDKVAILRPGYPCYRNILGALDIHAVEVPVGPDSRFQPTLQALDVAGGGDLDGLLIASPANPTGSMLRDEELRQILAYCQDNQIRYISDEIYHQITYGDVTNTAVAYNSDCVVINSFSKYYSMTGWRLGWMILPDNMLRPVERLAQNLFISAPSLSQHAAVAAFDCTRELDANVARYARNRELLLSELPKAGLDEFAPADGAFYIYADVRKFTNDAVAFCAKMLESTGVATTPGNDFDPVDGASYVRFSFAGSTEDMVEACQRIKNWLAEDH</sequence>